<dbReference type="OrthoDB" id="9800370at2"/>
<dbReference type="InterPro" id="IPR036583">
    <property type="entry name" value="23S_rRNA_IVS_sf"/>
</dbReference>
<organism evidence="1 2">
    <name type="scientific">Desulfonatronospira thiodismutans ASO3-1</name>
    <dbReference type="NCBI Taxonomy" id="555779"/>
    <lineage>
        <taxon>Bacteria</taxon>
        <taxon>Pseudomonadati</taxon>
        <taxon>Thermodesulfobacteriota</taxon>
        <taxon>Desulfovibrionia</taxon>
        <taxon>Desulfovibrionales</taxon>
        <taxon>Desulfonatronovibrionaceae</taxon>
        <taxon>Desulfonatronospira</taxon>
    </lineage>
</organism>
<dbReference type="NCBIfam" id="TIGR02436">
    <property type="entry name" value="four helix bundle protein"/>
    <property type="match status" value="1"/>
</dbReference>
<dbReference type="EMBL" id="ACJN02000002">
    <property type="protein sequence ID" value="EFI34242.1"/>
    <property type="molecule type" value="Genomic_DNA"/>
</dbReference>
<dbReference type="Gene3D" id="1.20.1440.60">
    <property type="entry name" value="23S rRNA-intervening sequence"/>
    <property type="match status" value="1"/>
</dbReference>
<keyword evidence="2" id="KW-1185">Reference proteome</keyword>
<keyword evidence="1" id="KW-0689">Ribosomal protein</keyword>
<evidence type="ECO:0000313" key="1">
    <source>
        <dbReference type="EMBL" id="EFI34242.1"/>
    </source>
</evidence>
<dbReference type="InterPro" id="IPR012657">
    <property type="entry name" value="23S_rRNA-intervening_sequence"/>
</dbReference>
<accession>D6SNB6</accession>
<reference evidence="1" key="1">
    <citation type="submission" date="2010-05" db="EMBL/GenBank/DDBJ databases">
        <title>The draft genome of Desulfonatronospira thiodismutans ASO3-1.</title>
        <authorList>
            <consortium name="US DOE Joint Genome Institute (JGI-PGF)"/>
            <person name="Lucas S."/>
            <person name="Copeland A."/>
            <person name="Lapidus A."/>
            <person name="Cheng J.-F."/>
            <person name="Bruce D."/>
            <person name="Goodwin L."/>
            <person name="Pitluck S."/>
            <person name="Chertkov O."/>
            <person name="Brettin T."/>
            <person name="Detter J.C."/>
            <person name="Han C."/>
            <person name="Land M.L."/>
            <person name="Hauser L."/>
            <person name="Kyrpides N."/>
            <person name="Mikhailova N."/>
            <person name="Muyzer G."/>
            <person name="Woyke T."/>
        </authorList>
    </citation>
    <scope>NUCLEOTIDE SEQUENCE [LARGE SCALE GENOMIC DNA]</scope>
    <source>
        <strain evidence="1">ASO3-1</strain>
    </source>
</reference>
<protein>
    <submittedName>
        <fullName evidence="1">S23 ribosomal protein</fullName>
    </submittedName>
</protein>
<dbReference type="PANTHER" id="PTHR38471:SF2">
    <property type="entry name" value="FOUR HELIX BUNDLE PROTEIN"/>
    <property type="match status" value="1"/>
</dbReference>
<comment type="caution">
    <text evidence="1">The sequence shown here is derived from an EMBL/GenBank/DDBJ whole genome shotgun (WGS) entry which is preliminary data.</text>
</comment>
<dbReference type="eggNOG" id="ENOG50315HT">
    <property type="taxonomic scope" value="Bacteria"/>
</dbReference>
<name>D6SNB6_9BACT</name>
<proteinExistence type="predicted"/>
<evidence type="ECO:0000313" key="2">
    <source>
        <dbReference type="Proteomes" id="UP000005496"/>
    </source>
</evidence>
<dbReference type="Pfam" id="PF05635">
    <property type="entry name" value="23S_rRNA_IVP"/>
    <property type="match status" value="1"/>
</dbReference>
<dbReference type="RefSeq" id="WP_008869570.1">
    <property type="nucleotide sequence ID" value="NZ_ACJN02000002.1"/>
</dbReference>
<sequence length="126" mass="14646">MGKFAKSFRELEVYQNALDLAGEINTFARTFPIEERFALGGQIRRASMSVCLNTAEAWRKRRYKAAFIAKLSDAETEATEVQACLDLARKFGYLEDERHQDFDERYEYIIAQLITMSNKADNWCRT</sequence>
<keyword evidence="1" id="KW-0687">Ribonucleoprotein</keyword>
<dbReference type="GO" id="GO:0005840">
    <property type="term" value="C:ribosome"/>
    <property type="evidence" value="ECO:0007669"/>
    <property type="project" value="UniProtKB-KW"/>
</dbReference>
<dbReference type="SUPFAM" id="SSF158446">
    <property type="entry name" value="IVS-encoded protein-like"/>
    <property type="match status" value="1"/>
</dbReference>
<dbReference type="Proteomes" id="UP000005496">
    <property type="component" value="Unassembled WGS sequence"/>
</dbReference>
<dbReference type="CDD" id="cd16377">
    <property type="entry name" value="23S_rRNA_IVP_like"/>
    <property type="match status" value="1"/>
</dbReference>
<gene>
    <name evidence="1" type="ORF">Dthio_PD1593</name>
</gene>
<dbReference type="PANTHER" id="PTHR38471">
    <property type="entry name" value="FOUR HELIX BUNDLE PROTEIN"/>
    <property type="match status" value="1"/>
</dbReference>
<dbReference type="AlphaFoldDB" id="D6SNB6"/>